<dbReference type="OrthoDB" id="1358592at2"/>
<name>A0A344LWX6_9FLAO</name>
<dbReference type="AlphaFoldDB" id="A0A344LWX6"/>
<reference evidence="1 2" key="1">
    <citation type="submission" date="2018-06" db="EMBL/GenBank/DDBJ databases">
        <title>Genome sequencing of Flavobacterium.</title>
        <authorList>
            <person name="Baek M.-G."/>
            <person name="Yi H."/>
        </authorList>
    </citation>
    <scope>NUCLEOTIDE SEQUENCE [LARGE SCALE GENOMIC DNA]</scope>
    <source>
        <strain evidence="1 2">HYN0086</strain>
    </source>
</reference>
<sequence length="231" mass="26562">MKFNKLRIAVYFILIVLSFYNANAQEMRVFGNYFHYPKSKMSGIMREIQAGIDYGDFDDEDPLVALQLSASYIISEGKTQQHYDFDNYVLQTMSTKGFAVNTALGCKIYNLFLGDLSDGRSVVNYFIMPKLNVARIVATEDFTSTDYHYPSNSFQQSRSRPAWQCYFGVEMGYEFFLSENNTNSIALTGSFSRLNFNKAFKKMPQDNMHYSSVNNFGFGVSFNFGVKKRKE</sequence>
<evidence type="ECO:0000313" key="1">
    <source>
        <dbReference type="EMBL" id="AXB58418.1"/>
    </source>
</evidence>
<keyword evidence="2" id="KW-1185">Reference proteome</keyword>
<protein>
    <recommendedName>
        <fullName evidence="3">Outer membrane protein beta-barrel domain-containing protein</fullName>
    </recommendedName>
</protein>
<evidence type="ECO:0000313" key="2">
    <source>
        <dbReference type="Proteomes" id="UP000251561"/>
    </source>
</evidence>
<organism evidence="1 2">
    <name type="scientific">Flavobacterium fluviale</name>
    <dbReference type="NCBI Taxonomy" id="2249356"/>
    <lineage>
        <taxon>Bacteria</taxon>
        <taxon>Pseudomonadati</taxon>
        <taxon>Bacteroidota</taxon>
        <taxon>Flavobacteriia</taxon>
        <taxon>Flavobacteriales</taxon>
        <taxon>Flavobacteriaceae</taxon>
        <taxon>Flavobacterium</taxon>
    </lineage>
</organism>
<evidence type="ECO:0008006" key="3">
    <source>
        <dbReference type="Google" id="ProtNLM"/>
    </source>
</evidence>
<proteinExistence type="predicted"/>
<gene>
    <name evidence="1" type="ORF">HYN86_18205</name>
</gene>
<dbReference type="KEGG" id="ffl:HYN86_18205"/>
<dbReference type="EMBL" id="CP030261">
    <property type="protein sequence ID" value="AXB58418.1"/>
    <property type="molecule type" value="Genomic_DNA"/>
</dbReference>
<dbReference type="Proteomes" id="UP000251561">
    <property type="component" value="Chromosome"/>
</dbReference>
<accession>A0A344LWX6</accession>